<gene>
    <name evidence="14" type="ORF">R3P38DRAFT_3342621</name>
</gene>
<dbReference type="PROSITE" id="PS50216">
    <property type="entry name" value="DHHC"/>
    <property type="match status" value="1"/>
</dbReference>
<keyword evidence="15" id="KW-1185">Reference proteome</keyword>
<evidence type="ECO:0000313" key="15">
    <source>
        <dbReference type="Proteomes" id="UP001362999"/>
    </source>
</evidence>
<keyword evidence="2 11" id="KW-0808">Transferase</keyword>
<feature type="transmembrane region" description="Helical" evidence="11">
    <location>
        <begin position="70"/>
        <end position="92"/>
    </location>
</feature>
<accession>A0AAW0DUS3</accession>
<feature type="region of interest" description="Disordered" evidence="12">
    <location>
        <begin position="143"/>
        <end position="190"/>
    </location>
</feature>
<feature type="transmembrane region" description="Helical" evidence="11">
    <location>
        <begin position="250"/>
        <end position="269"/>
    </location>
</feature>
<protein>
    <recommendedName>
        <fullName evidence="11">Palmitoyltransferase</fullName>
        <ecNumber evidence="11">2.3.1.225</ecNumber>
    </recommendedName>
</protein>
<evidence type="ECO:0000259" key="13">
    <source>
        <dbReference type="Pfam" id="PF01529"/>
    </source>
</evidence>
<evidence type="ECO:0000256" key="7">
    <source>
        <dbReference type="ARBA" id="ARBA00023288"/>
    </source>
</evidence>
<feature type="transmembrane region" description="Helical" evidence="11">
    <location>
        <begin position="281"/>
        <end position="299"/>
    </location>
</feature>
<evidence type="ECO:0000256" key="6">
    <source>
        <dbReference type="ARBA" id="ARBA00023139"/>
    </source>
</evidence>
<evidence type="ECO:0000256" key="1">
    <source>
        <dbReference type="ARBA" id="ARBA00004141"/>
    </source>
</evidence>
<dbReference type="InterPro" id="IPR001594">
    <property type="entry name" value="Palmitoyltrfase_DHHC"/>
</dbReference>
<evidence type="ECO:0000256" key="9">
    <source>
        <dbReference type="ARBA" id="ARBA00038298"/>
    </source>
</evidence>
<dbReference type="GO" id="GO:0005794">
    <property type="term" value="C:Golgi apparatus"/>
    <property type="evidence" value="ECO:0007669"/>
    <property type="project" value="TreeGrafter"/>
</dbReference>
<keyword evidence="4 11" id="KW-1133">Transmembrane helix</keyword>
<dbReference type="GO" id="GO:0005783">
    <property type="term" value="C:endoplasmic reticulum"/>
    <property type="evidence" value="ECO:0007669"/>
    <property type="project" value="TreeGrafter"/>
</dbReference>
<evidence type="ECO:0000256" key="12">
    <source>
        <dbReference type="SAM" id="MobiDB-lite"/>
    </source>
</evidence>
<evidence type="ECO:0000256" key="5">
    <source>
        <dbReference type="ARBA" id="ARBA00023136"/>
    </source>
</evidence>
<feature type="domain" description="Palmitoyltransferase DHHC" evidence="13">
    <location>
        <begin position="198"/>
        <end position="315"/>
    </location>
</feature>
<name>A0AAW0DUS3_9AGAR</name>
<comment type="similarity">
    <text evidence="9">Belongs to the DHHC palmitoyltransferase family. PFA5 subfamily.</text>
</comment>
<keyword evidence="6" id="KW-0564">Palmitate</keyword>
<evidence type="ECO:0000313" key="14">
    <source>
        <dbReference type="EMBL" id="KAK7055549.1"/>
    </source>
</evidence>
<comment type="catalytic activity">
    <reaction evidence="10 11">
        <text>L-cysteinyl-[protein] + hexadecanoyl-CoA = S-hexadecanoyl-L-cysteinyl-[protein] + CoA</text>
        <dbReference type="Rhea" id="RHEA:36683"/>
        <dbReference type="Rhea" id="RHEA-COMP:10131"/>
        <dbReference type="Rhea" id="RHEA-COMP:11032"/>
        <dbReference type="ChEBI" id="CHEBI:29950"/>
        <dbReference type="ChEBI" id="CHEBI:57287"/>
        <dbReference type="ChEBI" id="CHEBI:57379"/>
        <dbReference type="ChEBI" id="CHEBI:74151"/>
        <dbReference type="EC" id="2.3.1.225"/>
    </reaction>
</comment>
<evidence type="ECO:0000256" key="8">
    <source>
        <dbReference type="ARBA" id="ARBA00023315"/>
    </source>
</evidence>
<evidence type="ECO:0000256" key="2">
    <source>
        <dbReference type="ARBA" id="ARBA00022679"/>
    </source>
</evidence>
<dbReference type="Pfam" id="PF01529">
    <property type="entry name" value="DHHC"/>
    <property type="match status" value="1"/>
</dbReference>
<dbReference type="InterPro" id="IPR039859">
    <property type="entry name" value="PFA4/ZDH16/20/ERF2-like"/>
</dbReference>
<evidence type="ECO:0000256" key="4">
    <source>
        <dbReference type="ARBA" id="ARBA00022989"/>
    </source>
</evidence>
<organism evidence="14 15">
    <name type="scientific">Favolaschia claudopus</name>
    <dbReference type="NCBI Taxonomy" id="2862362"/>
    <lineage>
        <taxon>Eukaryota</taxon>
        <taxon>Fungi</taxon>
        <taxon>Dikarya</taxon>
        <taxon>Basidiomycota</taxon>
        <taxon>Agaricomycotina</taxon>
        <taxon>Agaricomycetes</taxon>
        <taxon>Agaricomycetidae</taxon>
        <taxon>Agaricales</taxon>
        <taxon>Marasmiineae</taxon>
        <taxon>Mycenaceae</taxon>
        <taxon>Favolaschia</taxon>
    </lineage>
</organism>
<keyword evidence="7" id="KW-0449">Lipoprotein</keyword>
<dbReference type="GO" id="GO:0016020">
    <property type="term" value="C:membrane"/>
    <property type="evidence" value="ECO:0007669"/>
    <property type="project" value="UniProtKB-SubCell"/>
</dbReference>
<keyword evidence="3 11" id="KW-0812">Transmembrane</keyword>
<dbReference type="PANTHER" id="PTHR22883:SF23">
    <property type="entry name" value="PALMITOYLTRANSFERASE ZDHHC6"/>
    <property type="match status" value="1"/>
</dbReference>
<dbReference type="EC" id="2.3.1.225" evidence="11"/>
<evidence type="ECO:0000256" key="10">
    <source>
        <dbReference type="ARBA" id="ARBA00048048"/>
    </source>
</evidence>
<dbReference type="PANTHER" id="PTHR22883">
    <property type="entry name" value="ZINC FINGER DHHC DOMAIN CONTAINING PROTEIN"/>
    <property type="match status" value="1"/>
</dbReference>
<comment type="domain">
    <text evidence="11">The DHHC domain is required for palmitoyltransferase activity.</text>
</comment>
<keyword evidence="5 11" id="KW-0472">Membrane</keyword>
<dbReference type="GO" id="GO:0019706">
    <property type="term" value="F:protein-cysteine S-palmitoyltransferase activity"/>
    <property type="evidence" value="ECO:0007669"/>
    <property type="project" value="UniProtKB-EC"/>
</dbReference>
<evidence type="ECO:0000256" key="3">
    <source>
        <dbReference type="ARBA" id="ARBA00022692"/>
    </source>
</evidence>
<feature type="transmembrane region" description="Helical" evidence="11">
    <location>
        <begin position="36"/>
        <end position="58"/>
    </location>
</feature>
<proteinExistence type="inferred from homology"/>
<evidence type="ECO:0000256" key="11">
    <source>
        <dbReference type="RuleBase" id="RU079119"/>
    </source>
</evidence>
<dbReference type="EMBL" id="JAWWNJ010000005">
    <property type="protein sequence ID" value="KAK7055549.1"/>
    <property type="molecule type" value="Genomic_DNA"/>
</dbReference>
<comment type="subcellular location">
    <subcellularLocation>
        <location evidence="1">Membrane</location>
        <topology evidence="1">Multi-pass membrane protein</topology>
    </subcellularLocation>
</comment>
<dbReference type="GO" id="GO:0006612">
    <property type="term" value="P:protein targeting to membrane"/>
    <property type="evidence" value="ECO:0007669"/>
    <property type="project" value="TreeGrafter"/>
</dbReference>
<comment type="caution">
    <text evidence="14">The sequence shown here is derived from an EMBL/GenBank/DDBJ whole genome shotgun (WGS) entry which is preliminary data.</text>
</comment>
<dbReference type="Proteomes" id="UP001362999">
    <property type="component" value="Unassembled WGS sequence"/>
</dbReference>
<sequence>MSAPPNVDDKERTFCGTITEARIAARERREQKPQPWVVQKLTVAITFGIMGYTGYVYAGRFSRRLMDGRRATGIGLLVGWSILYAWMVWAYVKVIFTPPGKATDYVAKVPRPLLPAPEWDQPDQIYADADSFDETAVADIDAGRIGPTVPPPAHHPDGAPAHPPVPNPLSNGRPPRRKSSSRPPVRDRYPSRANLLEPHRYCSRCSIIKPHRAHHCRICGNCILKFDHHCPWIGQCVGARNHKFFLNFNLAAFAFTIYTFASILAFNVGGRNGGDTDPQEVVIIALAALFALFTATLAVEHTRMILFSQTTVESLAIRRQKERDRAGLEASGIACWDFQSRRSALRTYDAEWGAPDKEGNPWWPGSKRKGWEDTMGRGRWGWVYIATLSDGSFVAIRFRDLLFFPRRLELAVFLFRQHIRRGRIGSIQLQVPDSLGSWRLYARWGSTCWAAWFLDQRACPLPVAAAAAFVSLSAHSRVSTFPPTGNDPKTGRAASLALCSLCFISLALGTCRLTNISTTVPVGGPLGDGMHYVPNPCYAPDGRWMRRSEWPEGVK</sequence>
<keyword evidence="8 11" id="KW-0012">Acyltransferase</keyword>
<dbReference type="AlphaFoldDB" id="A0AAW0DUS3"/>
<reference evidence="14 15" key="1">
    <citation type="journal article" date="2024" name="J Genomics">
        <title>Draft genome sequencing and assembly of Favolaschia claudopus CIRM-BRFM 2984 isolated from oak limbs.</title>
        <authorList>
            <person name="Navarro D."/>
            <person name="Drula E."/>
            <person name="Chaduli D."/>
            <person name="Cazenave R."/>
            <person name="Ahrendt S."/>
            <person name="Wang J."/>
            <person name="Lipzen A."/>
            <person name="Daum C."/>
            <person name="Barry K."/>
            <person name="Grigoriev I.V."/>
            <person name="Favel A."/>
            <person name="Rosso M.N."/>
            <person name="Martin F."/>
        </authorList>
    </citation>
    <scope>NUCLEOTIDE SEQUENCE [LARGE SCALE GENOMIC DNA]</scope>
    <source>
        <strain evidence="14 15">CIRM-BRFM 2984</strain>
    </source>
</reference>